<comment type="similarity">
    <text evidence="2 6">Belongs to the dTDP-4-dehydrorhamnose reductase family.</text>
</comment>
<evidence type="ECO:0000259" key="7">
    <source>
        <dbReference type="Pfam" id="PF04321"/>
    </source>
</evidence>
<keyword evidence="6 8" id="KW-0560">Oxidoreductase</keyword>
<dbReference type="GO" id="GO:0019305">
    <property type="term" value="P:dTDP-rhamnose biosynthetic process"/>
    <property type="evidence" value="ECO:0007669"/>
    <property type="project" value="UniProtKB-UniPathway"/>
</dbReference>
<evidence type="ECO:0000256" key="5">
    <source>
        <dbReference type="ARBA" id="ARBA00048200"/>
    </source>
</evidence>
<dbReference type="EMBL" id="JACIJD010000055">
    <property type="protein sequence ID" value="MBB5696561.1"/>
    <property type="molecule type" value="Genomic_DNA"/>
</dbReference>
<dbReference type="InterPro" id="IPR029903">
    <property type="entry name" value="RmlD-like-bd"/>
</dbReference>
<dbReference type="SUPFAM" id="SSF51735">
    <property type="entry name" value="NAD(P)-binding Rossmann-fold domains"/>
    <property type="match status" value="1"/>
</dbReference>
<evidence type="ECO:0000256" key="3">
    <source>
        <dbReference type="ARBA" id="ARBA00012929"/>
    </source>
</evidence>
<sequence length="299" mass="31439">MRVLIAGRTGQLAVELMERLPRDGHLVTALEPPDLDLADSAGIAAAVEATAPDIVVNAAAYTAVDKAESQRDLAFAVNATGAGLLAAAAAARGLPFVHVSTDYVFRGDGGAPYAEDAPTDPAGVYGESKLEGERAVLAANPRSIILRTAWVCSPHGNNFVKTMLRLGAERESLSVVDDQHGAPTFAHDLADAIARLIPGLVAAPAGSDAFGIFHLTGAPWTTWHGFAAAIFEGAAQRGQRVPRLVPITTAQYPTPARRPADARLDCGRIIRVHGIHPADWRRSLSRCLAALITPPETMS</sequence>
<keyword evidence="9" id="KW-1185">Reference proteome</keyword>
<dbReference type="PANTHER" id="PTHR10491">
    <property type="entry name" value="DTDP-4-DEHYDRORHAMNOSE REDUCTASE"/>
    <property type="match status" value="1"/>
</dbReference>
<organism evidence="8 9">
    <name type="scientific">Muricoccus pecuniae</name>
    <dbReference type="NCBI Taxonomy" id="693023"/>
    <lineage>
        <taxon>Bacteria</taxon>
        <taxon>Pseudomonadati</taxon>
        <taxon>Pseudomonadota</taxon>
        <taxon>Alphaproteobacteria</taxon>
        <taxon>Acetobacterales</taxon>
        <taxon>Roseomonadaceae</taxon>
        <taxon>Muricoccus</taxon>
    </lineage>
</organism>
<proteinExistence type="inferred from homology"/>
<reference evidence="8 9" key="1">
    <citation type="submission" date="2020-08" db="EMBL/GenBank/DDBJ databases">
        <title>Genomic Encyclopedia of Type Strains, Phase IV (KMG-IV): sequencing the most valuable type-strain genomes for metagenomic binning, comparative biology and taxonomic classification.</title>
        <authorList>
            <person name="Goeker M."/>
        </authorList>
    </citation>
    <scope>NUCLEOTIDE SEQUENCE [LARGE SCALE GENOMIC DNA]</scope>
    <source>
        <strain evidence="8 9">DSM 25622</strain>
    </source>
</reference>
<dbReference type="NCBIfam" id="TIGR01214">
    <property type="entry name" value="rmlD"/>
    <property type="match status" value="1"/>
</dbReference>
<dbReference type="Proteomes" id="UP000580654">
    <property type="component" value="Unassembled WGS sequence"/>
</dbReference>
<dbReference type="EC" id="1.1.1.133" evidence="3 6"/>
<dbReference type="Pfam" id="PF04321">
    <property type="entry name" value="RmlD_sub_bind"/>
    <property type="match status" value="1"/>
</dbReference>
<evidence type="ECO:0000256" key="1">
    <source>
        <dbReference type="ARBA" id="ARBA00004781"/>
    </source>
</evidence>
<evidence type="ECO:0000256" key="4">
    <source>
        <dbReference type="ARBA" id="ARBA00017099"/>
    </source>
</evidence>
<dbReference type="GO" id="GO:0008831">
    <property type="term" value="F:dTDP-4-dehydrorhamnose reductase activity"/>
    <property type="evidence" value="ECO:0007669"/>
    <property type="project" value="UniProtKB-EC"/>
</dbReference>
<comment type="catalytic activity">
    <reaction evidence="5 6">
        <text>dTDP-beta-L-rhamnose + NADP(+) = dTDP-4-dehydro-beta-L-rhamnose + NADPH + H(+)</text>
        <dbReference type="Rhea" id="RHEA:21796"/>
        <dbReference type="ChEBI" id="CHEBI:15378"/>
        <dbReference type="ChEBI" id="CHEBI:57510"/>
        <dbReference type="ChEBI" id="CHEBI:57783"/>
        <dbReference type="ChEBI" id="CHEBI:58349"/>
        <dbReference type="ChEBI" id="CHEBI:62830"/>
        <dbReference type="EC" id="1.1.1.133"/>
    </reaction>
</comment>
<dbReference type="InterPro" id="IPR036291">
    <property type="entry name" value="NAD(P)-bd_dom_sf"/>
</dbReference>
<evidence type="ECO:0000313" key="8">
    <source>
        <dbReference type="EMBL" id="MBB5696561.1"/>
    </source>
</evidence>
<comment type="caution">
    <text evidence="8">The sequence shown here is derived from an EMBL/GenBank/DDBJ whole genome shotgun (WGS) entry which is preliminary data.</text>
</comment>
<keyword evidence="6" id="KW-0521">NADP</keyword>
<comment type="function">
    <text evidence="6">Catalyzes the reduction of dTDP-6-deoxy-L-lyxo-4-hexulose to yield dTDP-L-rhamnose.</text>
</comment>
<evidence type="ECO:0000256" key="6">
    <source>
        <dbReference type="RuleBase" id="RU364082"/>
    </source>
</evidence>
<dbReference type="Gene3D" id="3.90.25.10">
    <property type="entry name" value="UDP-galactose 4-epimerase, domain 1"/>
    <property type="match status" value="1"/>
</dbReference>
<protein>
    <recommendedName>
        <fullName evidence="4 6">dTDP-4-dehydrorhamnose reductase</fullName>
        <ecNumber evidence="3 6">1.1.1.133</ecNumber>
    </recommendedName>
</protein>
<dbReference type="InterPro" id="IPR005913">
    <property type="entry name" value="dTDP_dehydrorham_reduct"/>
</dbReference>
<comment type="pathway">
    <text evidence="1 6">Carbohydrate biosynthesis; dTDP-L-rhamnose biosynthesis.</text>
</comment>
<dbReference type="PANTHER" id="PTHR10491:SF4">
    <property type="entry name" value="METHIONINE ADENOSYLTRANSFERASE 2 SUBUNIT BETA"/>
    <property type="match status" value="1"/>
</dbReference>
<comment type="cofactor">
    <cofactor evidence="6">
        <name>Mg(2+)</name>
        <dbReference type="ChEBI" id="CHEBI:18420"/>
    </cofactor>
    <text evidence="6">Binds 1 Mg(2+) ion per monomer.</text>
</comment>
<name>A0A840YJ10_9PROT</name>
<dbReference type="AlphaFoldDB" id="A0A840YJ10"/>
<gene>
    <name evidence="8" type="ORF">FHS87_004632</name>
</gene>
<dbReference type="RefSeq" id="WP_184522072.1">
    <property type="nucleotide sequence ID" value="NZ_JACIJD010000055.1"/>
</dbReference>
<evidence type="ECO:0000313" key="9">
    <source>
        <dbReference type="Proteomes" id="UP000580654"/>
    </source>
</evidence>
<dbReference type="UniPathway" id="UPA00124"/>
<dbReference type="Gene3D" id="3.40.50.720">
    <property type="entry name" value="NAD(P)-binding Rossmann-like Domain"/>
    <property type="match status" value="1"/>
</dbReference>
<evidence type="ECO:0000256" key="2">
    <source>
        <dbReference type="ARBA" id="ARBA00010944"/>
    </source>
</evidence>
<dbReference type="CDD" id="cd05254">
    <property type="entry name" value="dTDP_HR_like_SDR_e"/>
    <property type="match status" value="1"/>
</dbReference>
<accession>A0A840YJ10</accession>
<feature type="domain" description="RmlD-like substrate binding" evidence="7">
    <location>
        <begin position="1"/>
        <end position="291"/>
    </location>
</feature>